<evidence type="ECO:0000256" key="2">
    <source>
        <dbReference type="ARBA" id="ARBA00012396"/>
    </source>
</evidence>
<dbReference type="GO" id="GO:0016117">
    <property type="term" value="P:carotenoid biosynthetic process"/>
    <property type="evidence" value="ECO:0007669"/>
    <property type="project" value="UniProtKB-KW"/>
</dbReference>
<name>A0A9P7UNP2_9AGAR</name>
<sequence length="313" mass="35964">MLKRAHCRQLASLRRRYLSSSRTLESVDHLYYCRDFVRKHDYESYLISHLFPKEFQGGYFALKAFSVELAMVSDTVSNPTIGMMRMQFWKDAVKGIVDGNPHRHPIALALHDASRITNLPPYHLKRMIDARSSELQVPVHLTTESLTAHAESTSSTILYLLLSMLSLHSEPFSHAASHLGVAQTITTLLRGLPFHAQQGRMVIPAEITAKHGVVQEEVFRRGREARGIDEAVFEFATLANDHLITARSMFKEERLKGKVPQEAVAVFLAGVPVSNILRTLEEVNFDVFHPKLQMRDWKLPWRIWKSYYYTRMF</sequence>
<dbReference type="Gene3D" id="1.10.600.10">
    <property type="entry name" value="Farnesyl Diphosphate Synthase"/>
    <property type="match status" value="1"/>
</dbReference>
<dbReference type="KEGG" id="more:E1B28_012422"/>
<comment type="catalytic activity">
    <reaction evidence="1">
        <text>2 (2E,6E,10E)-geranylgeranyl diphosphate = 15-cis-phytoene + 2 diphosphate</text>
        <dbReference type="Rhea" id="RHEA:34475"/>
        <dbReference type="ChEBI" id="CHEBI:27787"/>
        <dbReference type="ChEBI" id="CHEBI:33019"/>
        <dbReference type="ChEBI" id="CHEBI:58756"/>
        <dbReference type="EC" id="2.5.1.32"/>
    </reaction>
</comment>
<accession>A0A9P7UNP2</accession>
<dbReference type="EC" id="2.5.1.32" evidence="2"/>
<reference evidence="4" key="1">
    <citation type="journal article" date="2021" name="Genome Biol. Evol.">
        <title>The assembled and annotated genome of the fairy-ring fungus Marasmius oreades.</title>
        <authorList>
            <person name="Hiltunen M."/>
            <person name="Ament-Velasquez S.L."/>
            <person name="Johannesson H."/>
        </authorList>
    </citation>
    <scope>NUCLEOTIDE SEQUENCE</scope>
    <source>
        <strain evidence="4">03SP1</strain>
    </source>
</reference>
<comment type="caution">
    <text evidence="4">The sequence shown here is derived from an EMBL/GenBank/DDBJ whole genome shotgun (WGS) entry which is preliminary data.</text>
</comment>
<dbReference type="OrthoDB" id="270318at2759"/>
<evidence type="ECO:0000313" key="4">
    <source>
        <dbReference type="EMBL" id="KAG7088428.1"/>
    </source>
</evidence>
<evidence type="ECO:0000313" key="5">
    <source>
        <dbReference type="Proteomes" id="UP001049176"/>
    </source>
</evidence>
<dbReference type="InterPro" id="IPR008949">
    <property type="entry name" value="Isoprenoid_synthase_dom_sf"/>
</dbReference>
<dbReference type="GeneID" id="66081497"/>
<organism evidence="4 5">
    <name type="scientific">Marasmius oreades</name>
    <name type="common">fairy-ring Marasmius</name>
    <dbReference type="NCBI Taxonomy" id="181124"/>
    <lineage>
        <taxon>Eukaryota</taxon>
        <taxon>Fungi</taxon>
        <taxon>Dikarya</taxon>
        <taxon>Basidiomycota</taxon>
        <taxon>Agaricomycotina</taxon>
        <taxon>Agaricomycetes</taxon>
        <taxon>Agaricomycetidae</taxon>
        <taxon>Agaricales</taxon>
        <taxon>Marasmiineae</taxon>
        <taxon>Marasmiaceae</taxon>
        <taxon>Marasmius</taxon>
    </lineage>
</organism>
<protein>
    <recommendedName>
        <fullName evidence="2">15-cis-phytoene synthase</fullName>
        <ecNumber evidence="2">2.5.1.32</ecNumber>
    </recommendedName>
</protein>
<dbReference type="AlphaFoldDB" id="A0A9P7UNP2"/>
<gene>
    <name evidence="4" type="ORF">E1B28_012422</name>
</gene>
<dbReference type="PANTHER" id="PTHR31480">
    <property type="entry name" value="BIFUNCTIONAL LYCOPENE CYCLASE/PHYTOENE SYNTHASE"/>
    <property type="match status" value="1"/>
</dbReference>
<keyword evidence="5" id="KW-1185">Reference proteome</keyword>
<dbReference type="InterPro" id="IPR002060">
    <property type="entry name" value="Squ/phyt_synthse"/>
</dbReference>
<dbReference type="EMBL" id="CM032188">
    <property type="protein sequence ID" value="KAG7088428.1"/>
    <property type="molecule type" value="Genomic_DNA"/>
</dbReference>
<keyword evidence="3" id="KW-0125">Carotenoid biosynthesis</keyword>
<dbReference type="Pfam" id="PF00494">
    <property type="entry name" value="SQS_PSY"/>
    <property type="match status" value="1"/>
</dbReference>
<evidence type="ECO:0000256" key="3">
    <source>
        <dbReference type="ARBA" id="ARBA00022746"/>
    </source>
</evidence>
<dbReference type="Proteomes" id="UP001049176">
    <property type="component" value="Chromosome 8"/>
</dbReference>
<proteinExistence type="predicted"/>
<dbReference type="SUPFAM" id="SSF48576">
    <property type="entry name" value="Terpenoid synthases"/>
    <property type="match status" value="1"/>
</dbReference>
<dbReference type="RefSeq" id="XP_043004899.1">
    <property type="nucleotide sequence ID" value="XM_043157532.1"/>
</dbReference>
<evidence type="ECO:0000256" key="1">
    <source>
        <dbReference type="ARBA" id="ARBA00001805"/>
    </source>
</evidence>